<dbReference type="Gene3D" id="3.60.10.10">
    <property type="entry name" value="Endonuclease/exonuclease/phosphatase"/>
    <property type="match status" value="1"/>
</dbReference>
<evidence type="ECO:0008006" key="3">
    <source>
        <dbReference type="Google" id="ProtNLM"/>
    </source>
</evidence>
<evidence type="ECO:0000313" key="1">
    <source>
        <dbReference type="EMBL" id="KAK6791375.1"/>
    </source>
</evidence>
<keyword evidence="2" id="KW-1185">Reference proteome</keyword>
<reference evidence="1 2" key="1">
    <citation type="submission" date="2024-02" db="EMBL/GenBank/DDBJ databases">
        <title>de novo genome assembly of Solanum bulbocastanum strain 11H21.</title>
        <authorList>
            <person name="Hosaka A.J."/>
        </authorList>
    </citation>
    <scope>NUCLEOTIDE SEQUENCE [LARGE SCALE GENOMIC DNA]</scope>
    <source>
        <tissue evidence="1">Young leaves</tissue>
    </source>
</reference>
<dbReference type="InterPro" id="IPR036691">
    <property type="entry name" value="Endo/exonu/phosph_ase_sf"/>
</dbReference>
<gene>
    <name evidence="1" type="ORF">RDI58_010456</name>
</gene>
<dbReference type="PANTHER" id="PTHR35218">
    <property type="entry name" value="RNASE H DOMAIN-CONTAINING PROTEIN"/>
    <property type="match status" value="1"/>
</dbReference>
<dbReference type="SUPFAM" id="SSF56219">
    <property type="entry name" value="DNase I-like"/>
    <property type="match status" value="1"/>
</dbReference>
<organism evidence="1 2">
    <name type="scientific">Solanum bulbocastanum</name>
    <name type="common">Wild potato</name>
    <dbReference type="NCBI Taxonomy" id="147425"/>
    <lineage>
        <taxon>Eukaryota</taxon>
        <taxon>Viridiplantae</taxon>
        <taxon>Streptophyta</taxon>
        <taxon>Embryophyta</taxon>
        <taxon>Tracheophyta</taxon>
        <taxon>Spermatophyta</taxon>
        <taxon>Magnoliopsida</taxon>
        <taxon>eudicotyledons</taxon>
        <taxon>Gunneridae</taxon>
        <taxon>Pentapetalae</taxon>
        <taxon>asterids</taxon>
        <taxon>lamiids</taxon>
        <taxon>Solanales</taxon>
        <taxon>Solanaceae</taxon>
        <taxon>Solanoideae</taxon>
        <taxon>Solaneae</taxon>
        <taxon>Solanum</taxon>
    </lineage>
</organism>
<evidence type="ECO:0000313" key="2">
    <source>
        <dbReference type="Proteomes" id="UP001371456"/>
    </source>
</evidence>
<dbReference type="AlphaFoldDB" id="A0AAN8TPC3"/>
<name>A0AAN8TPC3_SOLBU</name>
<sequence>MFQIKKISLFGLIETRVKQHKANKILTNITPTWGHLENYCSATNGRIWICWDTSMYTILKINEHNQLLHCQVKNNSNVLDCLLTIIYGLNTQELRKTLWISLKNISQGINSPWIIGGDFNAQLYPQDRKYGNIVQHAEIKDFAGCMNELLLSKVN</sequence>
<protein>
    <recommendedName>
        <fullName evidence="3">Endonuclease/exonuclease/phosphatase domain-containing protein</fullName>
    </recommendedName>
</protein>
<dbReference type="EMBL" id="JBANQN010000004">
    <property type="protein sequence ID" value="KAK6791375.1"/>
    <property type="molecule type" value="Genomic_DNA"/>
</dbReference>
<proteinExistence type="predicted"/>
<dbReference type="Proteomes" id="UP001371456">
    <property type="component" value="Unassembled WGS sequence"/>
</dbReference>
<accession>A0AAN8TPC3</accession>
<comment type="caution">
    <text evidence="1">The sequence shown here is derived from an EMBL/GenBank/DDBJ whole genome shotgun (WGS) entry which is preliminary data.</text>
</comment>
<dbReference type="PANTHER" id="PTHR35218:SF9">
    <property type="entry name" value="ENDONUCLEASE_EXONUCLEASE_PHOSPHATASE DOMAIN-CONTAINING PROTEIN"/>
    <property type="match status" value="1"/>
</dbReference>